<gene>
    <name evidence="2" type="ORF">ACFSKL_13610</name>
</gene>
<feature type="signal peptide" evidence="1">
    <location>
        <begin position="1"/>
        <end position="24"/>
    </location>
</feature>
<comment type="caution">
    <text evidence="2">The sequence shown here is derived from an EMBL/GenBank/DDBJ whole genome shotgun (WGS) entry which is preliminary data.</text>
</comment>
<dbReference type="Proteomes" id="UP001597361">
    <property type="component" value="Unassembled WGS sequence"/>
</dbReference>
<dbReference type="PROSITE" id="PS51257">
    <property type="entry name" value="PROKAR_LIPOPROTEIN"/>
    <property type="match status" value="1"/>
</dbReference>
<feature type="chain" id="PRO_5047541674" description="DUF1735 domain-containing protein" evidence="1">
    <location>
        <begin position="25"/>
        <end position="324"/>
    </location>
</feature>
<keyword evidence="1" id="KW-0732">Signal</keyword>
<organism evidence="2 3">
    <name type="scientific">Belliella marina</name>
    <dbReference type="NCBI Taxonomy" id="1644146"/>
    <lineage>
        <taxon>Bacteria</taxon>
        <taxon>Pseudomonadati</taxon>
        <taxon>Bacteroidota</taxon>
        <taxon>Cytophagia</taxon>
        <taxon>Cytophagales</taxon>
        <taxon>Cyclobacteriaceae</taxon>
        <taxon>Belliella</taxon>
    </lineage>
</organism>
<reference evidence="3" key="1">
    <citation type="journal article" date="2019" name="Int. J. Syst. Evol. Microbiol.">
        <title>The Global Catalogue of Microorganisms (GCM) 10K type strain sequencing project: providing services to taxonomists for standard genome sequencing and annotation.</title>
        <authorList>
            <consortium name="The Broad Institute Genomics Platform"/>
            <consortium name="The Broad Institute Genome Sequencing Center for Infectious Disease"/>
            <person name="Wu L."/>
            <person name="Ma J."/>
        </authorList>
    </citation>
    <scope>NUCLEOTIDE SEQUENCE [LARGE SCALE GENOMIC DNA]</scope>
    <source>
        <strain evidence="3">CGMCC 1.15180</strain>
    </source>
</reference>
<name>A0ABW4VNT2_9BACT</name>
<evidence type="ECO:0008006" key="4">
    <source>
        <dbReference type="Google" id="ProtNLM"/>
    </source>
</evidence>
<sequence length="324" mass="35018">MKNINKTYGLLATLILLVSSCADFVDPVIPYKDFDTGGYLRTIDRTSDSFNFFDLPNSNFALILESVDANDGRDLVSVEVRVRHRRLIPDVGLEYLPELGVEDRLVLTLTESDFAANSESRFTRATFSIPAMDAIEAVGLSEDDIEQGDVFEFRLVLKDKKDRIFSDHNRSSDVAGGNFYDSPFFYNVTVVCPSDLDGTFSYVTTGISAGPGGNAGACGGTVSGEITLTQTSPAQYSLSDASFGVFGCAWGDTPPAGSLRLTDACGFLQFAGTDKYGDPYTITIVSNDGASLTFNWSNAYGDGGTTTLTSDDEDFVFPDNLRTS</sequence>
<evidence type="ECO:0000256" key="1">
    <source>
        <dbReference type="SAM" id="SignalP"/>
    </source>
</evidence>
<evidence type="ECO:0000313" key="2">
    <source>
        <dbReference type="EMBL" id="MFD2035834.1"/>
    </source>
</evidence>
<evidence type="ECO:0000313" key="3">
    <source>
        <dbReference type="Proteomes" id="UP001597361"/>
    </source>
</evidence>
<proteinExistence type="predicted"/>
<protein>
    <recommendedName>
        <fullName evidence="4">DUF1735 domain-containing protein</fullName>
    </recommendedName>
</protein>
<dbReference type="EMBL" id="JBHUHR010000038">
    <property type="protein sequence ID" value="MFD2035834.1"/>
    <property type="molecule type" value="Genomic_DNA"/>
</dbReference>
<accession>A0ABW4VNT2</accession>
<dbReference type="RefSeq" id="WP_376886799.1">
    <property type="nucleotide sequence ID" value="NZ_JBHUHR010000038.1"/>
</dbReference>
<keyword evidence="3" id="KW-1185">Reference proteome</keyword>